<keyword evidence="2" id="KW-0547">Nucleotide-binding</keyword>
<dbReference type="CDD" id="cd03214">
    <property type="entry name" value="ABC_Iron-Siderophores_B12_Hemin"/>
    <property type="match status" value="1"/>
</dbReference>
<dbReference type="GO" id="GO:0005524">
    <property type="term" value="F:ATP binding"/>
    <property type="evidence" value="ECO:0007669"/>
    <property type="project" value="UniProtKB-KW"/>
</dbReference>
<dbReference type="PROSITE" id="PS50893">
    <property type="entry name" value="ABC_TRANSPORTER_2"/>
    <property type="match status" value="1"/>
</dbReference>
<evidence type="ECO:0000313" key="7">
    <source>
        <dbReference type="EMBL" id="MEN2988240.1"/>
    </source>
</evidence>
<reference evidence="7 8" key="1">
    <citation type="submission" date="2024-03" db="EMBL/GenBank/DDBJ databases">
        <title>High-quality draft genome sequencing of Tistrella sp. BH-R2-4.</title>
        <authorList>
            <person name="Dong C."/>
        </authorList>
    </citation>
    <scope>NUCLEOTIDE SEQUENCE [LARGE SCALE GENOMIC DNA]</scope>
    <source>
        <strain evidence="7 8">BH-R2-4</strain>
    </source>
</reference>
<keyword evidence="3 7" id="KW-0067">ATP-binding</keyword>
<dbReference type="InterPro" id="IPR003593">
    <property type="entry name" value="AAA+_ATPase"/>
</dbReference>
<sequence length="266" mass="27643">MVSPGPAPKMLASGIAADLGGRRVLDGIDLALDAGGLTALVGPNGAGKSTLLAILAGLLAPTAGRVLIDGQSFQSLGDRARARRIGYLEQQPACHWPLSVAALARLGRLPHRGRFGSTDPAADEAAVTAALASTALTGFRDRRVDHLSGGERMRAHLARVLAGAPQVVLADEPLAGLDPAHQLDVLGLLRDLAAAGRIVVVVMHDLALAARFADRVVLLAEGRILTDGPPARALDDAAIGRAYGVDVRRVNIDGRDVPLPWMRRPG</sequence>
<dbReference type="PANTHER" id="PTHR42794">
    <property type="entry name" value="HEMIN IMPORT ATP-BINDING PROTEIN HMUV"/>
    <property type="match status" value="1"/>
</dbReference>
<evidence type="ECO:0000256" key="4">
    <source>
        <dbReference type="ARBA" id="ARBA00022967"/>
    </source>
</evidence>
<dbReference type="PANTHER" id="PTHR42794:SF1">
    <property type="entry name" value="HEMIN IMPORT ATP-BINDING PROTEIN HMUV"/>
    <property type="match status" value="1"/>
</dbReference>
<keyword evidence="4" id="KW-1278">Translocase</keyword>
<dbReference type="Gene3D" id="3.40.50.300">
    <property type="entry name" value="P-loop containing nucleotide triphosphate hydrolases"/>
    <property type="match status" value="1"/>
</dbReference>
<gene>
    <name evidence="7" type="ORF">WG926_07990</name>
</gene>
<accession>A0ABU9YHG3</accession>
<protein>
    <submittedName>
        <fullName evidence="7">ABC transporter ATP-binding protein</fullName>
    </submittedName>
</protein>
<evidence type="ECO:0000256" key="2">
    <source>
        <dbReference type="ARBA" id="ARBA00022741"/>
    </source>
</evidence>
<comment type="caution">
    <text evidence="7">The sequence shown here is derived from an EMBL/GenBank/DDBJ whole genome shotgun (WGS) entry which is preliminary data.</text>
</comment>
<evidence type="ECO:0000259" key="6">
    <source>
        <dbReference type="PROSITE" id="PS50893"/>
    </source>
</evidence>
<comment type="function">
    <text evidence="5">Part of the ABC transporter complex HmuTUV involved in hemin import. Responsible for energy coupling to the transport system.</text>
</comment>
<dbReference type="Pfam" id="PF00005">
    <property type="entry name" value="ABC_tran"/>
    <property type="match status" value="1"/>
</dbReference>
<keyword evidence="8" id="KW-1185">Reference proteome</keyword>
<feature type="domain" description="ABC transporter" evidence="6">
    <location>
        <begin position="10"/>
        <end position="246"/>
    </location>
</feature>
<name>A0ABU9YHG3_9PROT</name>
<evidence type="ECO:0000256" key="5">
    <source>
        <dbReference type="ARBA" id="ARBA00037066"/>
    </source>
</evidence>
<proteinExistence type="predicted"/>
<dbReference type="RefSeq" id="WP_345934567.1">
    <property type="nucleotide sequence ID" value="NZ_JBBKTV010000008.1"/>
</dbReference>
<dbReference type="SMART" id="SM00382">
    <property type="entry name" value="AAA"/>
    <property type="match status" value="1"/>
</dbReference>
<organism evidence="7 8">
    <name type="scientific">Tistrella arctica</name>
    <dbReference type="NCBI Taxonomy" id="3133430"/>
    <lineage>
        <taxon>Bacteria</taxon>
        <taxon>Pseudomonadati</taxon>
        <taxon>Pseudomonadota</taxon>
        <taxon>Alphaproteobacteria</taxon>
        <taxon>Geminicoccales</taxon>
        <taxon>Geminicoccaceae</taxon>
        <taxon>Tistrella</taxon>
    </lineage>
</organism>
<dbReference type="InterPro" id="IPR027417">
    <property type="entry name" value="P-loop_NTPase"/>
</dbReference>
<dbReference type="EMBL" id="JBBKTW010000003">
    <property type="protein sequence ID" value="MEN2988240.1"/>
    <property type="molecule type" value="Genomic_DNA"/>
</dbReference>
<keyword evidence="1" id="KW-0813">Transport</keyword>
<dbReference type="InterPro" id="IPR003439">
    <property type="entry name" value="ABC_transporter-like_ATP-bd"/>
</dbReference>
<dbReference type="Proteomes" id="UP001413721">
    <property type="component" value="Unassembled WGS sequence"/>
</dbReference>
<evidence type="ECO:0000313" key="8">
    <source>
        <dbReference type="Proteomes" id="UP001413721"/>
    </source>
</evidence>
<evidence type="ECO:0000256" key="3">
    <source>
        <dbReference type="ARBA" id="ARBA00022840"/>
    </source>
</evidence>
<evidence type="ECO:0000256" key="1">
    <source>
        <dbReference type="ARBA" id="ARBA00022448"/>
    </source>
</evidence>
<dbReference type="SUPFAM" id="SSF52540">
    <property type="entry name" value="P-loop containing nucleoside triphosphate hydrolases"/>
    <property type="match status" value="1"/>
</dbReference>